<evidence type="ECO:0000256" key="1">
    <source>
        <dbReference type="ARBA" id="ARBA00004323"/>
    </source>
</evidence>
<keyword evidence="11 12" id="KW-0961">Cell wall biogenesis/degradation</keyword>
<evidence type="ECO:0000256" key="9">
    <source>
        <dbReference type="ARBA" id="ARBA00023136"/>
    </source>
</evidence>
<dbReference type="GO" id="GO:0000139">
    <property type="term" value="C:Golgi membrane"/>
    <property type="evidence" value="ECO:0007669"/>
    <property type="project" value="UniProtKB-SubCell"/>
</dbReference>
<keyword evidence="6 12" id="KW-0735">Signal-anchor</keyword>
<dbReference type="PANTHER" id="PTHR10896:SF17">
    <property type="entry name" value="BETA-1,4-XYLOSYLTRANSFERASE IRX14H-RELATED"/>
    <property type="match status" value="1"/>
</dbReference>
<evidence type="ECO:0000256" key="8">
    <source>
        <dbReference type="ARBA" id="ARBA00023034"/>
    </source>
</evidence>
<proteinExistence type="inferred from homology"/>
<comment type="subcellular location">
    <subcellularLocation>
        <location evidence="1 12">Golgi apparatus membrane</location>
        <topology evidence="1 12">Single-pass type II membrane protein</topology>
    </subcellularLocation>
</comment>
<feature type="transmembrane region" description="Helical" evidence="12">
    <location>
        <begin position="29"/>
        <end position="49"/>
    </location>
</feature>
<evidence type="ECO:0000256" key="10">
    <source>
        <dbReference type="ARBA" id="ARBA00023180"/>
    </source>
</evidence>
<dbReference type="Proteomes" id="UP000249390">
    <property type="component" value="Unassembled WGS sequence"/>
</dbReference>
<dbReference type="GO" id="GO:0010417">
    <property type="term" value="P:glucuronoxylan biosynthetic process"/>
    <property type="evidence" value="ECO:0007669"/>
    <property type="project" value="TreeGrafter"/>
</dbReference>
<dbReference type="FunFam" id="3.90.550.10:FF:000096">
    <property type="entry name" value="Glycosyltransferases"/>
    <property type="match status" value="1"/>
</dbReference>
<keyword evidence="10" id="KW-0325">Glycoprotein</keyword>
<evidence type="ECO:0000256" key="7">
    <source>
        <dbReference type="ARBA" id="ARBA00022989"/>
    </source>
</evidence>
<dbReference type="GO" id="GO:0071555">
    <property type="term" value="P:cell wall organization"/>
    <property type="evidence" value="ECO:0007669"/>
    <property type="project" value="UniProtKB-KW"/>
</dbReference>
<feature type="region of interest" description="Disordered" evidence="13">
    <location>
        <begin position="445"/>
        <end position="505"/>
    </location>
</feature>
<evidence type="ECO:0000313" key="14">
    <source>
        <dbReference type="EMBL" id="RAL50558.1"/>
    </source>
</evidence>
<keyword evidence="5 12" id="KW-0812">Transmembrane</keyword>
<keyword evidence="15" id="KW-1185">Reference proteome</keyword>
<dbReference type="GO" id="GO:0009834">
    <property type="term" value="P:plant-type secondary cell wall biogenesis"/>
    <property type="evidence" value="ECO:0007669"/>
    <property type="project" value="TreeGrafter"/>
</dbReference>
<reference evidence="14 15" key="1">
    <citation type="submission" date="2018-06" db="EMBL/GenBank/DDBJ databases">
        <title>The Genome of Cuscuta australis (Dodder) Provides Insight into the Evolution of Plant Parasitism.</title>
        <authorList>
            <person name="Liu H."/>
        </authorList>
    </citation>
    <scope>NUCLEOTIDE SEQUENCE [LARGE SCALE GENOMIC DNA]</scope>
    <source>
        <strain evidence="15">cv. Yunnan</strain>
        <tissue evidence="14">Vines</tissue>
    </source>
</reference>
<dbReference type="InterPro" id="IPR029044">
    <property type="entry name" value="Nucleotide-diphossugar_trans"/>
</dbReference>
<evidence type="ECO:0000256" key="4">
    <source>
        <dbReference type="ARBA" id="ARBA00022679"/>
    </source>
</evidence>
<evidence type="ECO:0000256" key="3">
    <source>
        <dbReference type="ARBA" id="ARBA00022676"/>
    </source>
</evidence>
<evidence type="ECO:0000256" key="5">
    <source>
        <dbReference type="ARBA" id="ARBA00022692"/>
    </source>
</evidence>
<dbReference type="Pfam" id="PF03360">
    <property type="entry name" value="Glyco_transf_43"/>
    <property type="match status" value="1"/>
</dbReference>
<feature type="compositionally biased region" description="Basic residues" evidence="13">
    <location>
        <begin position="471"/>
        <end position="489"/>
    </location>
</feature>
<dbReference type="EC" id="2.4.-.-" evidence="12"/>
<name>A0A328E1A5_9ASTE</name>
<keyword evidence="7 12" id="KW-1133">Transmembrane helix</keyword>
<dbReference type="InterPro" id="IPR005027">
    <property type="entry name" value="Glyco_trans_43"/>
</dbReference>
<comment type="similarity">
    <text evidence="2 12">Belongs to the glycosyltransferase 43 family.</text>
</comment>
<evidence type="ECO:0000256" key="6">
    <source>
        <dbReference type="ARBA" id="ARBA00022968"/>
    </source>
</evidence>
<feature type="compositionally biased region" description="Polar residues" evidence="13">
    <location>
        <begin position="494"/>
        <end position="505"/>
    </location>
</feature>
<dbReference type="AlphaFoldDB" id="A0A328E1A5"/>
<evidence type="ECO:0000256" key="12">
    <source>
        <dbReference type="RuleBase" id="RU363127"/>
    </source>
</evidence>
<dbReference type="GO" id="GO:0042285">
    <property type="term" value="F:xylosyltransferase activity"/>
    <property type="evidence" value="ECO:0007669"/>
    <property type="project" value="UniProtKB-ARBA"/>
</dbReference>
<comment type="caution">
    <text evidence="14">The sequence shown here is derived from an EMBL/GenBank/DDBJ whole genome shotgun (WGS) entry which is preliminary data.</text>
</comment>
<comment type="function">
    <text evidence="12">Involved in the synthesis of glucuronoxylan hemicellulose in secondary cell walls.</text>
</comment>
<sequence length="505" mass="56920">MTKLGRRSNSFRGALPLDSSSDGKSPATVLWLFLHCLCCLISLVLGFRFSRSLFFLSLSNSSTIGDNLYALPFHDSEGASLSVKEALHRRISSNGTMAVAGSRVVVGRHGILIRPWPHPNSSEVMQAHKIIDIVQKEQMLQYGIKSPKTVIAITPTYVRTFQTLHLTGVMHSLMNVPYNVVWIVVEAGGTSNETASLLAKSGLRTVHLEFREKMPLLWKGRHNLESKMRVHALRCWFFSKPLSRHVRDEKLDGVVMFADDGNMHSLELFDEIQKVRWVGAISFGILALSESSDEESSSVQRNNQKYLQLPVQGPACNSSNHMVGWNTFDATPYTGKTARYVGDRAVVLPRKFEWAGFVLSSRLVWKDAEEKPDWVKDLDDVVSAGEDIGSPLSLLRDSSVVEPLGNCGRKVMLWWLRVEARADSRFPARWMIDPPLDVTVPEKRTPWPNAAPELHTAEKLISTQETTEKRRPTKPRSRKRTSRKRRHVARNIDIQASSTRHPVEI</sequence>
<evidence type="ECO:0000256" key="11">
    <source>
        <dbReference type="ARBA" id="ARBA00023316"/>
    </source>
</evidence>
<dbReference type="EMBL" id="NQVE01000058">
    <property type="protein sequence ID" value="RAL50558.1"/>
    <property type="molecule type" value="Genomic_DNA"/>
</dbReference>
<evidence type="ECO:0000256" key="13">
    <source>
        <dbReference type="SAM" id="MobiDB-lite"/>
    </source>
</evidence>
<keyword evidence="8 12" id="KW-0333">Golgi apparatus</keyword>
<protein>
    <recommendedName>
        <fullName evidence="12">Glycosyltransferases</fullName>
        <ecNumber evidence="12">2.4.-.-</ecNumber>
    </recommendedName>
</protein>
<keyword evidence="9 12" id="KW-0472">Membrane</keyword>
<organism evidence="14 15">
    <name type="scientific">Cuscuta australis</name>
    <dbReference type="NCBI Taxonomy" id="267555"/>
    <lineage>
        <taxon>Eukaryota</taxon>
        <taxon>Viridiplantae</taxon>
        <taxon>Streptophyta</taxon>
        <taxon>Embryophyta</taxon>
        <taxon>Tracheophyta</taxon>
        <taxon>Spermatophyta</taxon>
        <taxon>Magnoliopsida</taxon>
        <taxon>eudicotyledons</taxon>
        <taxon>Gunneridae</taxon>
        <taxon>Pentapetalae</taxon>
        <taxon>asterids</taxon>
        <taxon>lamiids</taxon>
        <taxon>Solanales</taxon>
        <taxon>Convolvulaceae</taxon>
        <taxon>Cuscuteae</taxon>
        <taxon>Cuscuta</taxon>
        <taxon>Cuscuta subgen. Grammica</taxon>
        <taxon>Cuscuta sect. Cleistogrammica</taxon>
    </lineage>
</organism>
<dbReference type="GO" id="GO:0015018">
    <property type="term" value="F:galactosylgalactosylxylosylprotein 3-beta-glucuronosyltransferase activity"/>
    <property type="evidence" value="ECO:0007669"/>
    <property type="project" value="InterPro"/>
</dbReference>
<gene>
    <name evidence="14" type="ORF">DM860_014500</name>
</gene>
<keyword evidence="4 12" id="KW-0808">Transferase</keyword>
<keyword evidence="3" id="KW-0328">Glycosyltransferase</keyword>
<evidence type="ECO:0000256" key="2">
    <source>
        <dbReference type="ARBA" id="ARBA00007706"/>
    </source>
</evidence>
<dbReference type="Gene3D" id="3.90.550.10">
    <property type="entry name" value="Spore Coat Polysaccharide Biosynthesis Protein SpsA, Chain A"/>
    <property type="match status" value="1"/>
</dbReference>
<dbReference type="SUPFAM" id="SSF53448">
    <property type="entry name" value="Nucleotide-diphospho-sugar transferases"/>
    <property type="match status" value="1"/>
</dbReference>
<evidence type="ECO:0000313" key="15">
    <source>
        <dbReference type="Proteomes" id="UP000249390"/>
    </source>
</evidence>
<accession>A0A328E1A5</accession>
<dbReference type="PANTHER" id="PTHR10896">
    <property type="entry name" value="GALACTOSYLGALACTOSYLXYLOSYLPROTEIN 3-BETA-GLUCURONOSYLTRANSFERASE BETA-1,3-GLUCURONYLTRANSFERASE"/>
    <property type="match status" value="1"/>
</dbReference>